<dbReference type="OrthoDB" id="9795405at2"/>
<dbReference type="PANTHER" id="PTHR42830:SF2">
    <property type="entry name" value="OSMC_OHR FAMILY PROTEIN"/>
    <property type="match status" value="1"/>
</dbReference>
<sequence length="154" mass="17067">MAKYIAQISWQRPQNDIFIDQKYSRVHTWAFDGGIQVMASASPTIVPLPYSNAEHIDPEEAFVASLSSCHMLFFLHFAAKAGLVVNRYVDSAEGLMKHNAQGKLAITDIILKPKVEWQDGATVAATTLHALHHQAHEACFLANSVLTEIEVQPQ</sequence>
<dbReference type="Proteomes" id="UP000093366">
    <property type="component" value="Unassembled WGS sequence"/>
</dbReference>
<evidence type="ECO:0000313" key="1">
    <source>
        <dbReference type="EMBL" id="OCQ21357.1"/>
    </source>
</evidence>
<dbReference type="InterPro" id="IPR015946">
    <property type="entry name" value="KH_dom-like_a/b"/>
</dbReference>
<dbReference type="EMBL" id="MAUJ01000003">
    <property type="protein sequence ID" value="OCQ21357.1"/>
    <property type="molecule type" value="Genomic_DNA"/>
</dbReference>
<name>A0A1C0TQY4_9GAMM</name>
<accession>A0A1C0TQY4</accession>
<dbReference type="InterPro" id="IPR036102">
    <property type="entry name" value="OsmC/Ohrsf"/>
</dbReference>
<protein>
    <submittedName>
        <fullName evidence="1">Peroxiredoxin</fullName>
    </submittedName>
</protein>
<dbReference type="InterPro" id="IPR003718">
    <property type="entry name" value="OsmC/Ohr_fam"/>
</dbReference>
<dbReference type="SUPFAM" id="SSF82784">
    <property type="entry name" value="OsmC-like"/>
    <property type="match status" value="1"/>
</dbReference>
<organism evidence="1 2">
    <name type="scientific">Pseudoalteromonas luteoviolacea</name>
    <dbReference type="NCBI Taxonomy" id="43657"/>
    <lineage>
        <taxon>Bacteria</taxon>
        <taxon>Pseudomonadati</taxon>
        <taxon>Pseudomonadota</taxon>
        <taxon>Gammaproteobacteria</taxon>
        <taxon>Alteromonadales</taxon>
        <taxon>Pseudoalteromonadaceae</taxon>
        <taxon>Pseudoalteromonas</taxon>
    </lineage>
</organism>
<dbReference type="InterPro" id="IPR052707">
    <property type="entry name" value="OsmC_Ohr_Peroxiredoxin"/>
</dbReference>
<gene>
    <name evidence="1" type="ORF">A7985_12110</name>
</gene>
<dbReference type="RefSeq" id="WP_065790723.1">
    <property type="nucleotide sequence ID" value="NZ_MAUJ01000003.1"/>
</dbReference>
<comment type="caution">
    <text evidence="1">The sequence shown here is derived from an EMBL/GenBank/DDBJ whole genome shotgun (WGS) entry which is preliminary data.</text>
</comment>
<evidence type="ECO:0000313" key="2">
    <source>
        <dbReference type="Proteomes" id="UP000093366"/>
    </source>
</evidence>
<reference evidence="2" key="1">
    <citation type="submission" date="2016-07" db="EMBL/GenBank/DDBJ databases">
        <authorList>
            <person name="Florea S."/>
            <person name="Webb J.S."/>
            <person name="Jaromczyk J."/>
            <person name="Schardl C.L."/>
        </authorList>
    </citation>
    <scope>NUCLEOTIDE SEQUENCE [LARGE SCALE GENOMIC DNA]</scope>
    <source>
        <strain evidence="2">IPB1</strain>
    </source>
</reference>
<proteinExistence type="predicted"/>
<dbReference type="Gene3D" id="3.30.300.20">
    <property type="match status" value="1"/>
</dbReference>
<dbReference type="PANTHER" id="PTHR42830">
    <property type="entry name" value="OSMOTICALLY INDUCIBLE FAMILY PROTEIN"/>
    <property type="match status" value="1"/>
</dbReference>
<dbReference type="Pfam" id="PF02566">
    <property type="entry name" value="OsmC"/>
    <property type="match status" value="1"/>
</dbReference>
<dbReference type="AlphaFoldDB" id="A0A1C0TQY4"/>